<proteinExistence type="inferred from homology"/>
<dbReference type="GeneID" id="108939916"/>
<dbReference type="GO" id="GO:0003677">
    <property type="term" value="F:DNA binding"/>
    <property type="evidence" value="ECO:0007669"/>
    <property type="project" value="UniProtKB-KW"/>
</dbReference>
<dbReference type="OrthoDB" id="6151507at2759"/>
<feature type="region of interest" description="Disordered" evidence="6">
    <location>
        <begin position="1"/>
        <end position="29"/>
    </location>
</feature>
<evidence type="ECO:0000256" key="2">
    <source>
        <dbReference type="ARBA" id="ARBA00023015"/>
    </source>
</evidence>
<feature type="compositionally biased region" description="Basic and acidic residues" evidence="6">
    <location>
        <begin position="222"/>
        <end position="231"/>
    </location>
</feature>
<dbReference type="KEGG" id="sfm:108939916"/>
<evidence type="ECO:0000256" key="6">
    <source>
        <dbReference type="SAM" id="MobiDB-lite"/>
    </source>
</evidence>
<feature type="compositionally biased region" description="Basic and acidic residues" evidence="6">
    <location>
        <begin position="269"/>
        <end position="281"/>
    </location>
</feature>
<dbReference type="InterPro" id="IPR047229">
    <property type="entry name" value="NFIL3-like"/>
</dbReference>
<dbReference type="GO" id="GO:0003700">
    <property type="term" value="F:DNA-binding transcription factor activity"/>
    <property type="evidence" value="ECO:0007669"/>
    <property type="project" value="InterPro"/>
</dbReference>
<dbReference type="AlphaFoldDB" id="A0A8C9RCZ4"/>
<keyword evidence="9" id="KW-1185">Reference proteome</keyword>
<gene>
    <name evidence="8" type="primary">nfil3-3</name>
</gene>
<keyword evidence="3" id="KW-0238">DNA-binding</keyword>
<dbReference type="Ensembl" id="ENSSFOT00015014144.2">
    <property type="protein sequence ID" value="ENSSFOP00015013973.1"/>
    <property type="gene ID" value="ENSSFOG00015009031.2"/>
</dbReference>
<dbReference type="PANTHER" id="PTHR15284">
    <property type="entry name" value="NUCLEAR FACTOR INTERLEUKIN-3-REGULATED PROTEIN"/>
    <property type="match status" value="1"/>
</dbReference>
<evidence type="ECO:0000256" key="4">
    <source>
        <dbReference type="ARBA" id="ARBA00023163"/>
    </source>
</evidence>
<dbReference type="PANTHER" id="PTHR15284:SF6">
    <property type="entry name" value="HYPOTHETICAL LOC799271-RELATED"/>
    <property type="match status" value="1"/>
</dbReference>
<feature type="region of interest" description="Disordered" evidence="6">
    <location>
        <begin position="167"/>
        <end position="327"/>
    </location>
</feature>
<dbReference type="FunFam" id="1.20.5.170:FF:000025">
    <property type="entry name" value="nuclear factor interleukin-3-regulated protein-like"/>
    <property type="match status" value="1"/>
</dbReference>
<dbReference type="Pfam" id="PF07716">
    <property type="entry name" value="bZIP_2"/>
    <property type="match status" value="1"/>
</dbReference>
<dbReference type="RefSeq" id="XP_018617104.1">
    <property type="nucleotide sequence ID" value="XM_018761588.2"/>
</dbReference>
<dbReference type="GeneTree" id="ENSGT00940000164108"/>
<dbReference type="PROSITE" id="PS50217">
    <property type="entry name" value="BZIP"/>
    <property type="match status" value="1"/>
</dbReference>
<reference evidence="8 9" key="1">
    <citation type="submission" date="2019-04" db="EMBL/GenBank/DDBJ databases">
        <authorList>
            <consortium name="Wellcome Sanger Institute Data Sharing"/>
        </authorList>
    </citation>
    <scope>NUCLEOTIDE SEQUENCE [LARGE SCALE GENOMIC DNA]</scope>
</reference>
<protein>
    <recommendedName>
        <fullName evidence="7">BZIP domain-containing protein</fullName>
    </recommendedName>
</protein>
<accession>A0A8C9RCZ4</accession>
<organism evidence="8 9">
    <name type="scientific">Scleropages formosus</name>
    <name type="common">Asian bonytongue</name>
    <name type="synonym">Osteoglossum formosum</name>
    <dbReference type="NCBI Taxonomy" id="113540"/>
    <lineage>
        <taxon>Eukaryota</taxon>
        <taxon>Metazoa</taxon>
        <taxon>Chordata</taxon>
        <taxon>Craniata</taxon>
        <taxon>Vertebrata</taxon>
        <taxon>Euteleostomi</taxon>
        <taxon>Actinopterygii</taxon>
        <taxon>Neopterygii</taxon>
        <taxon>Teleostei</taxon>
        <taxon>Osteoglossocephala</taxon>
        <taxon>Osteoglossomorpha</taxon>
        <taxon>Osteoglossiformes</taxon>
        <taxon>Osteoglossidae</taxon>
        <taxon>Scleropages</taxon>
    </lineage>
</organism>
<comment type="similarity">
    <text evidence="1">Belongs to the bZIP family. NFIL3 subfamily.</text>
</comment>
<dbReference type="InterPro" id="IPR004827">
    <property type="entry name" value="bZIP"/>
</dbReference>
<dbReference type="PROSITE" id="PS00036">
    <property type="entry name" value="BZIP_BASIC"/>
    <property type="match status" value="1"/>
</dbReference>
<feature type="compositionally biased region" description="Gly residues" evidence="6">
    <location>
        <begin position="297"/>
        <end position="307"/>
    </location>
</feature>
<dbReference type="InterPro" id="IPR046347">
    <property type="entry name" value="bZIP_sf"/>
</dbReference>
<dbReference type="CTD" id="799271"/>
<feature type="region of interest" description="Disordered" evidence="6">
    <location>
        <begin position="59"/>
        <end position="78"/>
    </location>
</feature>
<feature type="compositionally biased region" description="Gly residues" evidence="6">
    <location>
        <begin position="252"/>
        <end position="264"/>
    </location>
</feature>
<dbReference type="InterPro" id="IPR047106">
    <property type="entry name" value="NFIL3-like_bZIP"/>
</dbReference>
<evidence type="ECO:0000256" key="1">
    <source>
        <dbReference type="ARBA" id="ARBA00006079"/>
    </source>
</evidence>
<evidence type="ECO:0000313" key="8">
    <source>
        <dbReference type="Ensembl" id="ENSSFOP00015013973.1"/>
    </source>
</evidence>
<dbReference type="Proteomes" id="UP000694397">
    <property type="component" value="Chromosome 20"/>
</dbReference>
<dbReference type="Gene3D" id="1.20.5.170">
    <property type="match status" value="1"/>
</dbReference>
<name>A0A8C9RCZ4_SCLFO</name>
<dbReference type="GO" id="GO:0005634">
    <property type="term" value="C:nucleus"/>
    <property type="evidence" value="ECO:0007669"/>
    <property type="project" value="TreeGrafter"/>
</dbReference>
<reference evidence="8" key="3">
    <citation type="submission" date="2025-09" db="UniProtKB">
        <authorList>
            <consortium name="Ensembl"/>
        </authorList>
    </citation>
    <scope>IDENTIFICATION</scope>
</reference>
<keyword evidence="4" id="KW-0804">Transcription</keyword>
<evidence type="ECO:0000256" key="3">
    <source>
        <dbReference type="ARBA" id="ARBA00023125"/>
    </source>
</evidence>
<evidence type="ECO:0000313" key="9">
    <source>
        <dbReference type="Proteomes" id="UP000694397"/>
    </source>
</evidence>
<keyword evidence="5" id="KW-0539">Nucleus</keyword>
<reference evidence="8" key="2">
    <citation type="submission" date="2025-08" db="UniProtKB">
        <authorList>
            <consortium name="Ensembl"/>
        </authorList>
    </citation>
    <scope>IDENTIFICATION</scope>
</reference>
<dbReference type="RefSeq" id="XP_018617103.1">
    <property type="nucleotide sequence ID" value="XM_018761587.2"/>
</dbReference>
<keyword evidence="2" id="KW-0805">Transcription regulation</keyword>
<evidence type="ECO:0000256" key="5">
    <source>
        <dbReference type="ARBA" id="ARBA00023242"/>
    </source>
</evidence>
<feature type="domain" description="BZIP" evidence="7">
    <location>
        <begin position="84"/>
        <end position="134"/>
    </location>
</feature>
<feature type="compositionally biased region" description="Low complexity" evidence="6">
    <location>
        <begin position="205"/>
        <end position="221"/>
    </location>
</feature>
<sequence>MMDPSTGALQELVSPLPSSAVVPEAAHSDGAASFTDEAVSILTSSSLLARSLLGRSSALKRKESPSAGNMARRKREFIPDEKKDEGYWDKRRKNNEAAKRSREKRRVNDMVLESRVMALLEENARLRAELLALKFRFGLVREPADVPVVPMSTTGCTSAPSAPRYFVPRSDGGHPATAAPPPAPPQGCLYGGGRGSRDAGSLSEDSGFSTPGSSSVGSPVFFDDRMSEHGKLSPHGGEEPGYEPHPCPMGVDGEGFPSGTGVGHYSGDLSREAPGRLDSGEGMKSLPHKLRFKAAGGADGSEAGGVGSESRRSPMQPTGMRDSAGVPVRSHTLLSSPEGPGMWQQNAREEGREGRVLHEQQYGLQLSGYGLAPPQNQVDSHYHMENHILKSQLSSLSEEVAQLKRLFSQQLLSKMN</sequence>
<dbReference type="CDD" id="cd14694">
    <property type="entry name" value="bZIP_NFIL3"/>
    <property type="match status" value="1"/>
</dbReference>
<evidence type="ECO:0000259" key="7">
    <source>
        <dbReference type="PROSITE" id="PS50217"/>
    </source>
</evidence>
<dbReference type="SUPFAM" id="SSF57959">
    <property type="entry name" value="Leucine zipper domain"/>
    <property type="match status" value="1"/>
</dbReference>
<dbReference type="GO" id="GO:0007623">
    <property type="term" value="P:circadian rhythm"/>
    <property type="evidence" value="ECO:0007669"/>
    <property type="project" value="TreeGrafter"/>
</dbReference>
<dbReference type="SMART" id="SM00338">
    <property type="entry name" value="BRLZ"/>
    <property type="match status" value="1"/>
</dbReference>